<dbReference type="Gene3D" id="2.40.10.220">
    <property type="entry name" value="predicted glycosyltransferase like domains"/>
    <property type="match status" value="1"/>
</dbReference>
<accession>A0A1A6C219</accession>
<sequence>MSGQPRDYDEKRDFIRMTVDCDVSYRLIDKDMAGEGRARNLSGRGVLFQTNHLLAPGSILELSIRPQSASIAPLNARVEVVRVEEIDAGRLYEIGAMFHEQL</sequence>
<gene>
    <name evidence="2" type="ORF">Thpro_022844</name>
</gene>
<proteinExistence type="predicted"/>
<feature type="domain" description="PilZ" evidence="1">
    <location>
        <begin position="10"/>
        <end position="99"/>
    </location>
</feature>
<dbReference type="EMBL" id="JQSG02000006">
    <property type="protein sequence ID" value="OBS08594.1"/>
    <property type="molecule type" value="Genomic_DNA"/>
</dbReference>
<organism evidence="2 3">
    <name type="scientific">Acidihalobacter prosperus</name>
    <dbReference type="NCBI Taxonomy" id="160660"/>
    <lineage>
        <taxon>Bacteria</taxon>
        <taxon>Pseudomonadati</taxon>
        <taxon>Pseudomonadota</taxon>
        <taxon>Gammaproteobacteria</taxon>
        <taxon>Chromatiales</taxon>
        <taxon>Ectothiorhodospiraceae</taxon>
        <taxon>Acidihalobacter</taxon>
    </lineage>
</organism>
<dbReference type="InterPro" id="IPR009875">
    <property type="entry name" value="PilZ_domain"/>
</dbReference>
<dbReference type="AlphaFoldDB" id="A0A1A6C219"/>
<dbReference type="RefSeq" id="WP_038092820.1">
    <property type="nucleotide sequence ID" value="NZ_JQSG02000006.1"/>
</dbReference>
<dbReference type="OrthoDB" id="5290589at2"/>
<dbReference type="GO" id="GO:0035438">
    <property type="term" value="F:cyclic-di-GMP binding"/>
    <property type="evidence" value="ECO:0007669"/>
    <property type="project" value="InterPro"/>
</dbReference>
<name>A0A1A6C219_9GAMM</name>
<reference evidence="2 3" key="1">
    <citation type="journal article" date="2014" name="Genome Announc.">
        <title>Draft Genome Sequence of the Iron-Oxidizing, Acidophilic, and Halotolerant 'Thiobacillus prosperus' Type Strain DSM 5130.</title>
        <authorList>
            <person name="Ossandon F.J."/>
            <person name="Cardenas J.P."/>
            <person name="Corbett M."/>
            <person name="Quatrini R."/>
            <person name="Holmes D.S."/>
            <person name="Watkin E."/>
        </authorList>
    </citation>
    <scope>NUCLEOTIDE SEQUENCE [LARGE SCALE GENOMIC DNA]</scope>
    <source>
        <strain evidence="2 3">DSM 5130</strain>
    </source>
</reference>
<comment type="caution">
    <text evidence="2">The sequence shown here is derived from an EMBL/GenBank/DDBJ whole genome shotgun (WGS) entry which is preliminary data.</text>
</comment>
<dbReference type="Proteomes" id="UP000029273">
    <property type="component" value="Unassembled WGS sequence"/>
</dbReference>
<evidence type="ECO:0000259" key="1">
    <source>
        <dbReference type="Pfam" id="PF07238"/>
    </source>
</evidence>
<evidence type="ECO:0000313" key="3">
    <source>
        <dbReference type="Proteomes" id="UP000029273"/>
    </source>
</evidence>
<dbReference type="SUPFAM" id="SSF141371">
    <property type="entry name" value="PilZ domain-like"/>
    <property type="match status" value="1"/>
</dbReference>
<protein>
    <recommendedName>
        <fullName evidence="1">PilZ domain-containing protein</fullName>
    </recommendedName>
</protein>
<evidence type="ECO:0000313" key="2">
    <source>
        <dbReference type="EMBL" id="OBS08594.1"/>
    </source>
</evidence>
<keyword evidence="3" id="KW-1185">Reference proteome</keyword>
<dbReference type="Pfam" id="PF07238">
    <property type="entry name" value="PilZ"/>
    <property type="match status" value="1"/>
</dbReference>